<gene>
    <name evidence="2" type="ORF">CSIM01_11936</name>
</gene>
<sequence>MRPDPGEKSRGLTSRNHPYPLQLDVPTVPSPYHQEVRPVGAVGYQQCDVFRLMVIIHNKGTFSSSFHERKNEAKKSADLADI</sequence>
<evidence type="ECO:0000256" key="1">
    <source>
        <dbReference type="SAM" id="MobiDB-lite"/>
    </source>
</evidence>
<accession>A0A135T5K2</accession>
<feature type="region of interest" description="Disordered" evidence="1">
    <location>
        <begin position="1"/>
        <end position="23"/>
    </location>
</feature>
<feature type="compositionally biased region" description="Basic and acidic residues" evidence="1">
    <location>
        <begin position="1"/>
        <end position="10"/>
    </location>
</feature>
<dbReference type="Proteomes" id="UP000070328">
    <property type="component" value="Unassembled WGS sequence"/>
</dbReference>
<reference evidence="2 3" key="1">
    <citation type="submission" date="2014-02" db="EMBL/GenBank/DDBJ databases">
        <title>The genome sequence of Colletotrichum simmondsii CBS122122.</title>
        <authorList>
            <person name="Baroncelli R."/>
            <person name="Thon M.R."/>
        </authorList>
    </citation>
    <scope>NUCLEOTIDE SEQUENCE [LARGE SCALE GENOMIC DNA]</scope>
    <source>
        <strain evidence="2 3">CBS122122</strain>
    </source>
</reference>
<comment type="caution">
    <text evidence="2">The sequence shown here is derived from an EMBL/GenBank/DDBJ whole genome shotgun (WGS) entry which is preliminary data.</text>
</comment>
<keyword evidence="3" id="KW-1185">Reference proteome</keyword>
<protein>
    <submittedName>
        <fullName evidence="2">Uncharacterized protein</fullName>
    </submittedName>
</protein>
<name>A0A135T5K2_9PEZI</name>
<proteinExistence type="predicted"/>
<evidence type="ECO:0000313" key="2">
    <source>
        <dbReference type="EMBL" id="KXH43426.1"/>
    </source>
</evidence>
<evidence type="ECO:0000313" key="3">
    <source>
        <dbReference type="Proteomes" id="UP000070328"/>
    </source>
</evidence>
<dbReference type="AlphaFoldDB" id="A0A135T5K2"/>
<dbReference type="EMBL" id="JFBX01000279">
    <property type="protein sequence ID" value="KXH43426.1"/>
    <property type="molecule type" value="Genomic_DNA"/>
</dbReference>
<organism evidence="2 3">
    <name type="scientific">Colletotrichum simmondsii</name>
    <dbReference type="NCBI Taxonomy" id="703756"/>
    <lineage>
        <taxon>Eukaryota</taxon>
        <taxon>Fungi</taxon>
        <taxon>Dikarya</taxon>
        <taxon>Ascomycota</taxon>
        <taxon>Pezizomycotina</taxon>
        <taxon>Sordariomycetes</taxon>
        <taxon>Hypocreomycetidae</taxon>
        <taxon>Glomerellales</taxon>
        <taxon>Glomerellaceae</taxon>
        <taxon>Colletotrichum</taxon>
        <taxon>Colletotrichum acutatum species complex</taxon>
    </lineage>
</organism>